<feature type="transmembrane region" description="Helical" evidence="8">
    <location>
        <begin position="211"/>
        <end position="230"/>
    </location>
</feature>
<comment type="subcellular location">
    <subcellularLocation>
        <location evidence="1">Endomembrane system</location>
        <topology evidence="1">Multi-pass membrane protein</topology>
    </subcellularLocation>
</comment>
<keyword evidence="11" id="KW-1185">Reference proteome</keyword>
<dbReference type="Pfam" id="PF14378">
    <property type="entry name" value="PAP2_3"/>
    <property type="match status" value="1"/>
</dbReference>
<evidence type="ECO:0000256" key="8">
    <source>
        <dbReference type="SAM" id="Phobius"/>
    </source>
</evidence>
<dbReference type="InterPro" id="IPR007318">
    <property type="entry name" value="Phopholipid_MeTrfase"/>
</dbReference>
<feature type="transmembrane region" description="Helical" evidence="8">
    <location>
        <begin position="437"/>
        <end position="455"/>
    </location>
</feature>
<evidence type="ECO:0000256" key="3">
    <source>
        <dbReference type="ARBA" id="ARBA00022475"/>
    </source>
</evidence>
<dbReference type="PANTHER" id="PTHR30589">
    <property type="entry name" value="PROLIPOPROTEIN DIACYLGLYCERYL TRANSFERASE"/>
    <property type="match status" value="1"/>
</dbReference>
<reference evidence="10" key="2">
    <citation type="submission" date="2014-03" db="EMBL/GenBank/DDBJ databases">
        <title>Candidatus Competibacter-lineage genomes retrieved from metagenomes reveal functional metabolic diversity.</title>
        <authorList>
            <person name="McIlroy S.J."/>
            <person name="Albertsen M."/>
            <person name="Andresen E.K."/>
            <person name="Saunders A.M."/>
            <person name="Kristiansen R."/>
            <person name="Stokholm-Bjerregaard M."/>
            <person name="Nielsen K.L."/>
            <person name="Nielsen P.H."/>
        </authorList>
    </citation>
    <scope>NUCLEOTIDE SEQUENCE</scope>
    <source>
        <strain evidence="10">Run_A_D11</strain>
    </source>
</reference>
<dbReference type="GO" id="GO:0012505">
    <property type="term" value="C:endomembrane system"/>
    <property type="evidence" value="ECO:0007669"/>
    <property type="project" value="UniProtKB-SubCell"/>
</dbReference>
<keyword evidence="6 8" id="KW-1133">Transmembrane helix</keyword>
<evidence type="ECO:0000256" key="5">
    <source>
        <dbReference type="ARBA" id="ARBA00022692"/>
    </source>
</evidence>
<feature type="transmembrane region" description="Helical" evidence="8">
    <location>
        <begin position="43"/>
        <end position="67"/>
    </location>
</feature>
<proteinExistence type="inferred from homology"/>
<evidence type="ECO:0000313" key="10">
    <source>
        <dbReference type="EMBL" id="CDI02347.1"/>
    </source>
</evidence>
<feature type="transmembrane region" description="Helical" evidence="8">
    <location>
        <begin position="169"/>
        <end position="191"/>
    </location>
</feature>
<feature type="transmembrane region" description="Helical" evidence="8">
    <location>
        <begin position="585"/>
        <end position="607"/>
    </location>
</feature>
<feature type="transmembrane region" description="Helical" evidence="8">
    <location>
        <begin position="382"/>
        <end position="401"/>
    </location>
</feature>
<reference evidence="10" key="1">
    <citation type="submission" date="2013-07" db="EMBL/GenBank/DDBJ databases">
        <authorList>
            <person name="McIlroy S."/>
        </authorList>
    </citation>
    <scope>NUCLEOTIDE SEQUENCE [LARGE SCALE GENOMIC DNA]</scope>
    <source>
        <strain evidence="10">Run_A_D11</strain>
    </source>
</reference>
<dbReference type="PANTHER" id="PTHR30589:SF0">
    <property type="entry name" value="PHOSPHATIDYLGLYCEROL--PROLIPOPROTEIN DIACYLGLYCERYL TRANSFERASE"/>
    <property type="match status" value="1"/>
</dbReference>
<dbReference type="InterPro" id="IPR026841">
    <property type="entry name" value="Aur1/Ipt1"/>
</dbReference>
<evidence type="ECO:0000313" key="11">
    <source>
        <dbReference type="Proteomes" id="UP000035760"/>
    </source>
</evidence>
<organism evidence="10 11">
    <name type="scientific">Candidatus Competibacter denitrificans Run_A_D11</name>
    <dbReference type="NCBI Taxonomy" id="1400863"/>
    <lineage>
        <taxon>Bacteria</taxon>
        <taxon>Pseudomonadati</taxon>
        <taxon>Pseudomonadota</taxon>
        <taxon>Gammaproteobacteria</taxon>
        <taxon>Candidatus Competibacteraceae</taxon>
        <taxon>Candidatus Competibacter</taxon>
    </lineage>
</organism>
<feature type="transmembrane region" description="Helical" evidence="8">
    <location>
        <begin position="547"/>
        <end position="564"/>
    </location>
</feature>
<feature type="transmembrane region" description="Helical" evidence="8">
    <location>
        <begin position="242"/>
        <end position="266"/>
    </location>
</feature>
<dbReference type="Proteomes" id="UP000035760">
    <property type="component" value="Unassembled WGS sequence"/>
</dbReference>
<gene>
    <name evidence="10" type="ORF">BN873_30011</name>
</gene>
<evidence type="ECO:0000256" key="7">
    <source>
        <dbReference type="ARBA" id="ARBA00023136"/>
    </source>
</evidence>
<name>W6M3U5_9GAMM</name>
<feature type="transmembrane region" description="Helical" evidence="8">
    <location>
        <begin position="613"/>
        <end position="634"/>
    </location>
</feature>
<feature type="transmembrane region" description="Helical" evidence="8">
    <location>
        <begin position="408"/>
        <end position="425"/>
    </location>
</feature>
<accession>W6M3U5</accession>
<dbReference type="GO" id="GO:0008961">
    <property type="term" value="F:phosphatidylglycerol-prolipoprotein diacylglyceryl transferase activity"/>
    <property type="evidence" value="ECO:0007669"/>
    <property type="project" value="InterPro"/>
</dbReference>
<feature type="transmembrane region" description="Helical" evidence="8">
    <location>
        <begin position="12"/>
        <end position="31"/>
    </location>
</feature>
<evidence type="ECO:0000256" key="4">
    <source>
        <dbReference type="ARBA" id="ARBA00022679"/>
    </source>
</evidence>
<evidence type="ECO:0000256" key="1">
    <source>
        <dbReference type="ARBA" id="ARBA00004127"/>
    </source>
</evidence>
<evidence type="ECO:0000259" key="9">
    <source>
        <dbReference type="Pfam" id="PF14378"/>
    </source>
</evidence>
<protein>
    <recommendedName>
        <fullName evidence="9">Inositolphosphotransferase Aur1/Ipt1 domain-containing protein</fullName>
    </recommendedName>
</protein>
<feature type="domain" description="Inositolphosphotransferase Aur1/Ipt1" evidence="9">
    <location>
        <begin position="219"/>
        <end position="346"/>
    </location>
</feature>
<dbReference type="GO" id="GO:0005886">
    <property type="term" value="C:plasma membrane"/>
    <property type="evidence" value="ECO:0007669"/>
    <property type="project" value="InterPro"/>
</dbReference>
<keyword evidence="4" id="KW-0808">Transferase</keyword>
<dbReference type="STRING" id="1400863.BN873_30011"/>
<dbReference type="Pfam" id="PF04191">
    <property type="entry name" value="PEMT"/>
    <property type="match status" value="1"/>
</dbReference>
<comment type="similarity">
    <text evidence="2">Belongs to the Lgt family.</text>
</comment>
<comment type="caution">
    <text evidence="10">The sequence shown here is derived from an EMBL/GenBank/DDBJ whole genome shotgun (WGS) entry which is preliminary data.</text>
</comment>
<evidence type="ECO:0000256" key="6">
    <source>
        <dbReference type="ARBA" id="ARBA00022989"/>
    </source>
</evidence>
<keyword evidence="5 8" id="KW-0812">Transmembrane</keyword>
<dbReference type="Pfam" id="PF01790">
    <property type="entry name" value="LGT"/>
    <property type="match status" value="1"/>
</dbReference>
<feature type="transmembrane region" description="Helical" evidence="8">
    <location>
        <begin position="115"/>
        <end position="135"/>
    </location>
</feature>
<dbReference type="AlphaFoldDB" id="W6M3U5"/>
<keyword evidence="7 8" id="KW-0472">Membrane</keyword>
<dbReference type="RefSeq" id="WP_048672441.1">
    <property type="nucleotide sequence ID" value="NZ_CBTJ020000036.1"/>
</dbReference>
<dbReference type="GO" id="GO:0042158">
    <property type="term" value="P:lipoprotein biosynthetic process"/>
    <property type="evidence" value="ECO:0007669"/>
    <property type="project" value="InterPro"/>
</dbReference>
<dbReference type="InterPro" id="IPR001640">
    <property type="entry name" value="Lgt"/>
</dbReference>
<dbReference type="EMBL" id="CBTJ020000036">
    <property type="protein sequence ID" value="CDI02347.1"/>
    <property type="molecule type" value="Genomic_DNA"/>
</dbReference>
<feature type="transmembrane region" description="Helical" evidence="8">
    <location>
        <begin position="314"/>
        <end position="335"/>
    </location>
</feature>
<dbReference type="Gene3D" id="1.20.120.1630">
    <property type="match status" value="1"/>
</dbReference>
<keyword evidence="3" id="KW-1003">Cell membrane</keyword>
<evidence type="ECO:0000256" key="2">
    <source>
        <dbReference type="ARBA" id="ARBA00007150"/>
    </source>
</evidence>
<feature type="transmembrane region" description="Helical" evidence="8">
    <location>
        <begin position="286"/>
        <end position="305"/>
    </location>
</feature>
<dbReference type="OrthoDB" id="871140at2"/>
<sequence length="649" mass="70957">MALNQRLGQMLYGSFFVILLPALLIAWAWRLDQSGMTFWPIPWQPWVGMALLLAGLALMLVAMRALWMTGKGLPMNAYPPPHYVADSIYSVFSHPIYLGSIGVVGGISITVNSPAGLWVVTPIMALAVTALVVGYEGPWLRERFGDRLHSPLLGLPADHPDKASWVRRLAATVVALGPWAILYSIFSMMPIPEGARELRLAWEYQIPTVNWTIWLYSAAYPLAVMGPLWLRTHRELRRYVISAWLATGLGFSWMMFFLGRAALLPLSGNGLDAELSAVNRLLDAEWLALPSFHVIWVIFAAYCLCHRFRILTPAWLFIATAIGVSCILTGSHAVVDVVGGVLVGLLCWHHAAVWRGLVHYAEVLGNSWTAIHYGPIRIISHALWSGIAATVGILLAIWLIGPEFIGEIAWVFSIALLSAGAWGYWLEGGTRLSRPFGYYGFLFGAILGLCVLAFFDLSAAHDVMAGFACAAPPAQAIGRLRCLVQGCCHGKPVLKAPGLCIINPKSRVTALGGLQGVPIHPTQLYSIIGNLLIFACLWRLWHCGATTTFIGGLYLVFSSLARFVEECYRGEPQTFRIFDLAIYQWLAVVLFLAGIVVSMVDGIVVQIARSMTLSGVLVAVAAGLLAAFLMSVDFPGSQRRFSRLTVGDA</sequence>
<feature type="transmembrane region" description="Helical" evidence="8">
    <location>
        <begin position="88"/>
        <end position="109"/>
    </location>
</feature>